<evidence type="ECO:0000313" key="5">
    <source>
        <dbReference type="EMBL" id="KAF2745803.1"/>
    </source>
</evidence>
<dbReference type="Pfam" id="PF00026">
    <property type="entry name" value="Asp"/>
    <property type="match status" value="1"/>
</dbReference>
<keyword evidence="6" id="KW-1185">Reference proteome</keyword>
<keyword evidence="5" id="KW-0378">Hydrolase</keyword>
<evidence type="ECO:0000259" key="4">
    <source>
        <dbReference type="PROSITE" id="PS51767"/>
    </source>
</evidence>
<dbReference type="EMBL" id="MU006580">
    <property type="protein sequence ID" value="KAF2745803.1"/>
    <property type="molecule type" value="Genomic_DNA"/>
</dbReference>
<feature type="region of interest" description="Disordered" evidence="2">
    <location>
        <begin position="1"/>
        <end position="24"/>
    </location>
</feature>
<keyword evidence="3" id="KW-0472">Membrane</keyword>
<keyword evidence="3" id="KW-0812">Transmembrane</keyword>
<dbReference type="AlphaFoldDB" id="A0A6A6V6X6"/>
<dbReference type="PRINTS" id="PR00792">
    <property type="entry name" value="PEPSIN"/>
</dbReference>
<dbReference type="Proteomes" id="UP000799440">
    <property type="component" value="Unassembled WGS sequence"/>
</dbReference>
<feature type="region of interest" description="Disordered" evidence="2">
    <location>
        <begin position="500"/>
        <end position="563"/>
    </location>
</feature>
<feature type="compositionally biased region" description="Basic and acidic residues" evidence="2">
    <location>
        <begin position="543"/>
        <end position="563"/>
    </location>
</feature>
<gene>
    <name evidence="5" type="ORF">M011DRAFT_446369</name>
</gene>
<evidence type="ECO:0000256" key="3">
    <source>
        <dbReference type="SAM" id="Phobius"/>
    </source>
</evidence>
<dbReference type="PANTHER" id="PTHR47966:SF51">
    <property type="entry name" value="BETA-SITE APP-CLEAVING ENZYME, ISOFORM A-RELATED"/>
    <property type="match status" value="1"/>
</dbReference>
<evidence type="ECO:0000256" key="2">
    <source>
        <dbReference type="SAM" id="MobiDB-lite"/>
    </source>
</evidence>
<dbReference type="GO" id="GO:0004190">
    <property type="term" value="F:aspartic-type endopeptidase activity"/>
    <property type="evidence" value="ECO:0007669"/>
    <property type="project" value="InterPro"/>
</dbReference>
<feature type="transmembrane region" description="Helical" evidence="3">
    <location>
        <begin position="431"/>
        <end position="450"/>
    </location>
</feature>
<feature type="domain" description="Peptidase A1" evidence="4">
    <location>
        <begin position="32"/>
        <end position="387"/>
    </location>
</feature>
<organism evidence="5 6">
    <name type="scientific">Sporormia fimetaria CBS 119925</name>
    <dbReference type="NCBI Taxonomy" id="1340428"/>
    <lineage>
        <taxon>Eukaryota</taxon>
        <taxon>Fungi</taxon>
        <taxon>Dikarya</taxon>
        <taxon>Ascomycota</taxon>
        <taxon>Pezizomycotina</taxon>
        <taxon>Dothideomycetes</taxon>
        <taxon>Pleosporomycetidae</taxon>
        <taxon>Pleosporales</taxon>
        <taxon>Sporormiaceae</taxon>
        <taxon>Sporormia</taxon>
    </lineage>
</organism>
<dbReference type="OrthoDB" id="4074350at2759"/>
<dbReference type="InterPro" id="IPR001461">
    <property type="entry name" value="Aspartic_peptidase_A1"/>
</dbReference>
<sequence length="563" mass="61583">MYITPRAESETPPAPYEVQPSKEFDGNDGAWSTFKISVGNPGQDLRVLVSTQSAATQVIVPEGCLPGEGEECPRLRGAEIFKSAQSPGFQVNESTTWSAIGQYDLETETRLNMSAKGLFGFDRFALGPAASDDALFLDHQLIAGTAEMNYYLGHIPLGTQDYTFSSLGSSVKSFFYQLRMEDKIPSLSFAYTAGAKYRLKSVFGSLILGGYDSSRFTPNKTPFSFTLSTDPSRLLTVGVESILATNTLKGSYSLSSTGHFSLIDTTVPHLWLPPDICDNFADAFGLTYDVLTDLYLVNTTIHTELLTLNPSISLKLTNSLTDTTNSTNIVLPYSAFDLQASYPYYTTPTNYFPIRRAANESQYTLGRTLLQEAYLIVDYERANFTLAQAAFPDPLPPANIIPIVPPSRTYSGQPLPDNSSQDSKPLLSKPAIIGIAIGVSVFVVLIIFSFRRNRRRALGLVTTEKQKHEVEDTGVVEKDGKDVGARTVVMECKADEPQELGGTGFAELASPQAGTGDRKEDMRAINWGQPQELPSPTPPPARRWAEVGADGREVEENHKGGRR</sequence>
<keyword evidence="3" id="KW-1133">Transmembrane helix</keyword>
<dbReference type="PROSITE" id="PS51767">
    <property type="entry name" value="PEPTIDASE_A1"/>
    <property type="match status" value="1"/>
</dbReference>
<dbReference type="GO" id="GO:0006508">
    <property type="term" value="P:proteolysis"/>
    <property type="evidence" value="ECO:0007669"/>
    <property type="project" value="UniProtKB-KW"/>
</dbReference>
<reference evidence="5" key="1">
    <citation type="journal article" date="2020" name="Stud. Mycol.">
        <title>101 Dothideomycetes genomes: a test case for predicting lifestyles and emergence of pathogens.</title>
        <authorList>
            <person name="Haridas S."/>
            <person name="Albert R."/>
            <person name="Binder M."/>
            <person name="Bloem J."/>
            <person name="Labutti K."/>
            <person name="Salamov A."/>
            <person name="Andreopoulos B."/>
            <person name="Baker S."/>
            <person name="Barry K."/>
            <person name="Bills G."/>
            <person name="Bluhm B."/>
            <person name="Cannon C."/>
            <person name="Castanera R."/>
            <person name="Culley D."/>
            <person name="Daum C."/>
            <person name="Ezra D."/>
            <person name="Gonzalez J."/>
            <person name="Henrissat B."/>
            <person name="Kuo A."/>
            <person name="Liang C."/>
            <person name="Lipzen A."/>
            <person name="Lutzoni F."/>
            <person name="Magnuson J."/>
            <person name="Mondo S."/>
            <person name="Nolan M."/>
            <person name="Ohm R."/>
            <person name="Pangilinan J."/>
            <person name="Park H.-J."/>
            <person name="Ramirez L."/>
            <person name="Alfaro M."/>
            <person name="Sun H."/>
            <person name="Tritt A."/>
            <person name="Yoshinaga Y."/>
            <person name="Zwiers L.-H."/>
            <person name="Turgeon B."/>
            <person name="Goodwin S."/>
            <person name="Spatafora J."/>
            <person name="Crous P."/>
            <person name="Grigoriev I."/>
        </authorList>
    </citation>
    <scope>NUCLEOTIDE SEQUENCE</scope>
    <source>
        <strain evidence="5">CBS 119925</strain>
    </source>
</reference>
<keyword evidence="5" id="KW-0645">Protease</keyword>
<dbReference type="Gene3D" id="2.40.70.10">
    <property type="entry name" value="Acid Proteases"/>
    <property type="match status" value="2"/>
</dbReference>
<dbReference type="InterPro" id="IPR021109">
    <property type="entry name" value="Peptidase_aspartic_dom_sf"/>
</dbReference>
<comment type="similarity">
    <text evidence="1">Belongs to the peptidase A1 family.</text>
</comment>
<accession>A0A6A6V6X6</accession>
<dbReference type="PANTHER" id="PTHR47966">
    <property type="entry name" value="BETA-SITE APP-CLEAVING ENZYME, ISOFORM A-RELATED"/>
    <property type="match status" value="1"/>
</dbReference>
<protein>
    <submittedName>
        <fullName evidence="5">Acid protease</fullName>
    </submittedName>
</protein>
<dbReference type="GO" id="GO:0000324">
    <property type="term" value="C:fungal-type vacuole"/>
    <property type="evidence" value="ECO:0007669"/>
    <property type="project" value="TreeGrafter"/>
</dbReference>
<dbReference type="InterPro" id="IPR033121">
    <property type="entry name" value="PEPTIDASE_A1"/>
</dbReference>
<name>A0A6A6V6X6_9PLEO</name>
<evidence type="ECO:0000256" key="1">
    <source>
        <dbReference type="ARBA" id="ARBA00007447"/>
    </source>
</evidence>
<dbReference type="SUPFAM" id="SSF50630">
    <property type="entry name" value="Acid proteases"/>
    <property type="match status" value="1"/>
</dbReference>
<evidence type="ECO:0000313" key="6">
    <source>
        <dbReference type="Proteomes" id="UP000799440"/>
    </source>
</evidence>
<dbReference type="CDD" id="cd05471">
    <property type="entry name" value="pepsin_like"/>
    <property type="match status" value="1"/>
</dbReference>
<proteinExistence type="inferred from homology"/>
<dbReference type="InterPro" id="IPR034164">
    <property type="entry name" value="Pepsin-like_dom"/>
</dbReference>